<evidence type="ECO:0000256" key="2">
    <source>
        <dbReference type="SAM" id="Phobius"/>
    </source>
</evidence>
<feature type="compositionally biased region" description="Pro residues" evidence="1">
    <location>
        <begin position="101"/>
        <end position="112"/>
    </location>
</feature>
<evidence type="ECO:0000313" key="4">
    <source>
        <dbReference type="Proteomes" id="UP000747399"/>
    </source>
</evidence>
<organism evidence="3 4">
    <name type="scientific">Volvox africanus</name>
    <dbReference type="NCBI Taxonomy" id="51714"/>
    <lineage>
        <taxon>Eukaryota</taxon>
        <taxon>Viridiplantae</taxon>
        <taxon>Chlorophyta</taxon>
        <taxon>core chlorophytes</taxon>
        <taxon>Chlorophyceae</taxon>
        <taxon>CS clade</taxon>
        <taxon>Chlamydomonadales</taxon>
        <taxon>Volvocaceae</taxon>
        <taxon>Volvox</taxon>
    </lineage>
</organism>
<feature type="region of interest" description="Disordered" evidence="1">
    <location>
        <begin position="62"/>
        <end position="112"/>
    </location>
</feature>
<protein>
    <submittedName>
        <fullName evidence="3">Uncharacterized protein</fullName>
    </submittedName>
</protein>
<gene>
    <name evidence="3" type="ORF">Vafri_17497</name>
</gene>
<keyword evidence="2" id="KW-0472">Membrane</keyword>
<comment type="caution">
    <text evidence="3">The sequence shown here is derived from an EMBL/GenBank/DDBJ whole genome shotgun (WGS) entry which is preliminary data.</text>
</comment>
<dbReference type="Proteomes" id="UP000747399">
    <property type="component" value="Unassembled WGS sequence"/>
</dbReference>
<keyword evidence="4" id="KW-1185">Reference proteome</keyword>
<feature type="non-terminal residue" evidence="3">
    <location>
        <position position="112"/>
    </location>
</feature>
<evidence type="ECO:0000256" key="1">
    <source>
        <dbReference type="SAM" id="MobiDB-lite"/>
    </source>
</evidence>
<proteinExistence type="predicted"/>
<reference evidence="3" key="1">
    <citation type="journal article" date="2021" name="Proc. Natl. Acad. Sci. U.S.A.">
        <title>Three genomes in the algal genus Volvox reveal the fate of a haploid sex-determining region after a transition to homothallism.</title>
        <authorList>
            <person name="Yamamoto K."/>
            <person name="Hamaji T."/>
            <person name="Kawai-Toyooka H."/>
            <person name="Matsuzaki R."/>
            <person name="Takahashi F."/>
            <person name="Nishimura Y."/>
            <person name="Kawachi M."/>
            <person name="Noguchi H."/>
            <person name="Minakuchi Y."/>
            <person name="Umen J.G."/>
            <person name="Toyoda A."/>
            <person name="Nozaki H."/>
        </authorList>
    </citation>
    <scope>NUCLEOTIDE SEQUENCE</scope>
    <source>
        <strain evidence="3">NIES-3780</strain>
    </source>
</reference>
<evidence type="ECO:0000313" key="3">
    <source>
        <dbReference type="EMBL" id="GIL63462.1"/>
    </source>
</evidence>
<dbReference type="EMBL" id="BNCO01000058">
    <property type="protein sequence ID" value="GIL63462.1"/>
    <property type="molecule type" value="Genomic_DNA"/>
</dbReference>
<keyword evidence="2" id="KW-0812">Transmembrane</keyword>
<sequence>MHVRTSAVGKQMRFSTITKAVRPVYIAALLLLLVIFTFACCCCCGAQGFHMGFYDDHAEAAASDPGAVDDSDVDTEGRRSLLQAGPKPTISNNVEPVSPATQPPPPPPPSIP</sequence>
<feature type="transmembrane region" description="Helical" evidence="2">
    <location>
        <begin position="20"/>
        <end position="39"/>
    </location>
</feature>
<accession>A0A8J4F7R3</accession>
<dbReference type="AlphaFoldDB" id="A0A8J4F7R3"/>
<name>A0A8J4F7R3_9CHLO</name>
<keyword evidence="2" id="KW-1133">Transmembrane helix</keyword>